<evidence type="ECO:0000256" key="2">
    <source>
        <dbReference type="ARBA" id="ARBA00022490"/>
    </source>
</evidence>
<dbReference type="InterPro" id="IPR014756">
    <property type="entry name" value="Ig_E-set"/>
</dbReference>
<comment type="caution">
    <text evidence="6">The sequence shown here is derived from an EMBL/GenBank/DDBJ whole genome shotgun (WGS) entry which is preliminary data.</text>
</comment>
<dbReference type="InterPro" id="IPR050583">
    <property type="entry name" value="Mycobacterial_A85_antigen"/>
</dbReference>
<organism evidence="6 7">
    <name type="scientific">Comamonas odontotermitis</name>
    <dbReference type="NCBI Taxonomy" id="379895"/>
    <lineage>
        <taxon>Bacteria</taxon>
        <taxon>Pseudomonadati</taxon>
        <taxon>Pseudomonadota</taxon>
        <taxon>Betaproteobacteria</taxon>
        <taxon>Burkholderiales</taxon>
        <taxon>Comamonadaceae</taxon>
        <taxon>Comamonas</taxon>
    </lineage>
</organism>
<dbReference type="InterPro" id="IPR029058">
    <property type="entry name" value="AB_hydrolase_fold"/>
</dbReference>
<dbReference type="Pfam" id="PF11806">
    <property type="entry name" value="Enterochelin_N"/>
    <property type="match status" value="1"/>
</dbReference>
<dbReference type="InterPro" id="IPR021764">
    <property type="entry name" value="Enterochelin_esterase_N"/>
</dbReference>
<dbReference type="SUPFAM" id="SSF53474">
    <property type="entry name" value="alpha/beta-Hydrolases"/>
    <property type="match status" value="1"/>
</dbReference>
<dbReference type="PANTHER" id="PTHR48098:SF3">
    <property type="entry name" value="IRON(III) ENTEROBACTIN ESTERASE"/>
    <property type="match status" value="1"/>
</dbReference>
<dbReference type="PANTHER" id="PTHR48098">
    <property type="entry name" value="ENTEROCHELIN ESTERASE-RELATED"/>
    <property type="match status" value="1"/>
</dbReference>
<evidence type="ECO:0000313" key="6">
    <source>
        <dbReference type="EMBL" id="MBB6576674.1"/>
    </source>
</evidence>
<accession>A0ABR6RC13</accession>
<dbReference type="EMBL" id="JACHKZ010000003">
    <property type="protein sequence ID" value="MBB6576674.1"/>
    <property type="molecule type" value="Genomic_DNA"/>
</dbReference>
<dbReference type="RefSeq" id="WP_184705377.1">
    <property type="nucleotide sequence ID" value="NZ_JACHKZ010000003.1"/>
</dbReference>
<dbReference type="Gene3D" id="3.40.50.1820">
    <property type="entry name" value="alpha/beta hydrolase"/>
    <property type="match status" value="1"/>
</dbReference>
<dbReference type="Pfam" id="PF00756">
    <property type="entry name" value="Esterase"/>
    <property type="match status" value="1"/>
</dbReference>
<proteinExistence type="inferred from homology"/>
<protein>
    <submittedName>
        <fullName evidence="6">Enterochelin esterase family protein</fullName>
    </submittedName>
</protein>
<sequence>MSADALFYLKPWRQSADRIAAALAATGLLAACVAPDRMITETAPSTAQVAAPSTVLAVGTAVQGQLAPGTQQRWQLDARALPAGSVVRGEIDATGLQLDVQDAQGRHVRRLLGKDARGEGFTWQVQAGEQLVLHASDAPVVGYATAKTIAGGVQPTGAAAENGQYRLLLEQAWQPASDQQVKLPERPLQSPRLQALALQLQAGGNAEAFWQEVAQHGAPLVEPWSERERLVTFVWRGAQRSVRLFGSPSGNHESLQRLGASDVWWASFVMPSDVRLSYGFAPDVPNIDAPAQEQRRSILATLQRDPFNARTWGAGADGAPPVDRYQGRSVLQLADAPPQPWGQKRAGVPRGDLQRHWFTSQALGNGRDVWIYRPKGWSQAPAAQRSVLVLFDAHAYLHDVPTPQIVDNLVADRLIPNTAVVLVANASSTLRGKELPPNPAFARMMGEELMPWLAAQGVDVPAARTVLAGSSYGGLASSYVALQYPGRFGKVLSLSGSYWWSPSGEAPNALARWWEAAPRLPVEFYFDAGRYESARGGQAGILETSRALGDVLRAKGYRVTQVEHNTGHDYVHWQGSLACGLVALLQPANWSRVQEACESASGK</sequence>
<dbReference type="Proteomes" id="UP000562492">
    <property type="component" value="Unassembled WGS sequence"/>
</dbReference>
<evidence type="ECO:0000313" key="7">
    <source>
        <dbReference type="Proteomes" id="UP000562492"/>
    </source>
</evidence>
<keyword evidence="7" id="KW-1185">Reference proteome</keyword>
<comment type="subcellular location">
    <subcellularLocation>
        <location evidence="1">Cytoplasm</location>
    </subcellularLocation>
</comment>
<feature type="domain" description="Enterochelin esterase N-terminal" evidence="5">
    <location>
        <begin position="231"/>
        <end position="341"/>
    </location>
</feature>
<keyword evidence="3" id="KW-0378">Hydrolase</keyword>
<dbReference type="InterPro" id="IPR013783">
    <property type="entry name" value="Ig-like_fold"/>
</dbReference>
<evidence type="ECO:0000256" key="3">
    <source>
        <dbReference type="ARBA" id="ARBA00022801"/>
    </source>
</evidence>
<evidence type="ECO:0000259" key="5">
    <source>
        <dbReference type="Pfam" id="PF11806"/>
    </source>
</evidence>
<dbReference type="InterPro" id="IPR000801">
    <property type="entry name" value="Esterase-like"/>
</dbReference>
<keyword evidence="2" id="KW-0963">Cytoplasm</keyword>
<gene>
    <name evidence="6" type="ORF">HNP33_000722</name>
</gene>
<dbReference type="Gene3D" id="2.60.40.10">
    <property type="entry name" value="Immunoglobulins"/>
    <property type="match status" value="1"/>
</dbReference>
<reference evidence="6 7" key="1">
    <citation type="submission" date="2020-08" db="EMBL/GenBank/DDBJ databases">
        <title>Functional genomics of gut bacteria from endangered species of beetles.</title>
        <authorList>
            <person name="Carlos-Shanley C."/>
        </authorList>
    </citation>
    <scope>NUCLEOTIDE SEQUENCE [LARGE SCALE GENOMIC DNA]</scope>
    <source>
        <strain evidence="6 7">S00124</strain>
    </source>
</reference>
<evidence type="ECO:0000256" key="4">
    <source>
        <dbReference type="ARBA" id="ARBA00024201"/>
    </source>
</evidence>
<dbReference type="SUPFAM" id="SSF81296">
    <property type="entry name" value="E set domains"/>
    <property type="match status" value="1"/>
</dbReference>
<comment type="similarity">
    <text evidence="4">Belongs to the Fes family.</text>
</comment>
<evidence type="ECO:0000256" key="1">
    <source>
        <dbReference type="ARBA" id="ARBA00004496"/>
    </source>
</evidence>
<name>A0ABR6RC13_9BURK</name>